<comment type="similarity">
    <text evidence="3">Belongs to the AB hydrolase superfamily. ABHD14 family.</text>
</comment>
<dbReference type="RefSeq" id="WP_254011385.1">
    <property type="nucleotide sequence ID" value="NZ_JAMZMM010000063.1"/>
</dbReference>
<dbReference type="PANTHER" id="PTHR46197">
    <property type="entry name" value="PROTEIN ABHD14B-LIKE"/>
    <property type="match status" value="1"/>
</dbReference>
<dbReference type="GO" id="GO:0016787">
    <property type="term" value="F:hydrolase activity"/>
    <property type="evidence" value="ECO:0007669"/>
    <property type="project" value="UniProtKB-KW"/>
</dbReference>
<evidence type="ECO:0000256" key="1">
    <source>
        <dbReference type="ARBA" id="ARBA00004496"/>
    </source>
</evidence>
<protein>
    <submittedName>
        <fullName evidence="5">Alpha/beta hydrolase</fullName>
    </submittedName>
</protein>
<keyword evidence="5" id="KW-0378">Hydrolase</keyword>
<dbReference type="Gene3D" id="3.40.50.1820">
    <property type="entry name" value="alpha/beta hydrolase"/>
    <property type="match status" value="1"/>
</dbReference>
<evidence type="ECO:0000259" key="4">
    <source>
        <dbReference type="Pfam" id="PF00561"/>
    </source>
</evidence>
<comment type="subcellular location">
    <subcellularLocation>
        <location evidence="1">Cytoplasm</location>
    </subcellularLocation>
</comment>
<comment type="caution">
    <text evidence="5">The sequence shown here is derived from an EMBL/GenBank/DDBJ whole genome shotgun (WGS) entry which is preliminary data.</text>
</comment>
<evidence type="ECO:0000256" key="3">
    <source>
        <dbReference type="ARBA" id="ARBA00037942"/>
    </source>
</evidence>
<dbReference type="PANTHER" id="PTHR46197:SF3">
    <property type="entry name" value="AB HYDROLASE-1 DOMAIN-CONTAINING PROTEIN"/>
    <property type="match status" value="1"/>
</dbReference>
<keyword evidence="6" id="KW-1185">Reference proteome</keyword>
<dbReference type="InterPro" id="IPR000073">
    <property type="entry name" value="AB_hydrolase_1"/>
</dbReference>
<dbReference type="AlphaFoldDB" id="A0AAE3GPY5"/>
<dbReference type="InterPro" id="IPR029058">
    <property type="entry name" value="AB_hydrolase_fold"/>
</dbReference>
<dbReference type="Pfam" id="PF00561">
    <property type="entry name" value="Abhydrolase_1"/>
    <property type="match status" value="1"/>
</dbReference>
<dbReference type="SUPFAM" id="SSF53474">
    <property type="entry name" value="alpha/beta-Hydrolases"/>
    <property type="match status" value="1"/>
</dbReference>
<proteinExistence type="inferred from homology"/>
<sequence>MNDNQQMNDNIKSNYLEIQRAKIHYLEDGESATKSVLFLHGASFSAQTWQEIGSLKLLAEKSYRVVAIDLPGYGTSQNKFTSHPEFLRELIQELNLQKPILVSPSMSGGYSLPFIVKYAEKLSGFVPISPVGIPGFSQQLQGITLPTLAIWGSNDGIVPVAQADLLLEMMPNARKILLQNAGHACYMRATDEFHKQLLHFIESVY</sequence>
<gene>
    <name evidence="5" type="ORF">NJ959_08920</name>
</gene>
<name>A0AAE3GPY5_9CYAN</name>
<dbReference type="GO" id="GO:0005737">
    <property type="term" value="C:cytoplasm"/>
    <property type="evidence" value="ECO:0007669"/>
    <property type="project" value="UniProtKB-SubCell"/>
</dbReference>
<reference evidence="5" key="1">
    <citation type="submission" date="2022-06" db="EMBL/GenBank/DDBJ databases">
        <title>New cyanobacteria of genus Symplocastrum in benthos of Lake Baikal.</title>
        <authorList>
            <person name="Sorokovikova E."/>
            <person name="Tikhonova I."/>
            <person name="Krasnopeev A."/>
            <person name="Evseev P."/>
            <person name="Gladkikh A."/>
            <person name="Belykh O."/>
        </authorList>
    </citation>
    <scope>NUCLEOTIDE SEQUENCE</scope>
    <source>
        <strain evidence="5">BBK-W-15</strain>
    </source>
</reference>
<evidence type="ECO:0000256" key="2">
    <source>
        <dbReference type="ARBA" id="ARBA00022490"/>
    </source>
</evidence>
<keyword evidence="2" id="KW-0963">Cytoplasm</keyword>
<evidence type="ECO:0000313" key="5">
    <source>
        <dbReference type="EMBL" id="MCP2728591.1"/>
    </source>
</evidence>
<dbReference type="EMBL" id="JAMZMM010000063">
    <property type="protein sequence ID" value="MCP2728591.1"/>
    <property type="molecule type" value="Genomic_DNA"/>
</dbReference>
<organism evidence="5 6">
    <name type="scientific">Limnofasciculus baicalensis BBK-W-15</name>
    <dbReference type="NCBI Taxonomy" id="2699891"/>
    <lineage>
        <taxon>Bacteria</taxon>
        <taxon>Bacillati</taxon>
        <taxon>Cyanobacteriota</taxon>
        <taxon>Cyanophyceae</taxon>
        <taxon>Coleofasciculales</taxon>
        <taxon>Coleofasciculaceae</taxon>
        <taxon>Limnofasciculus</taxon>
        <taxon>Limnofasciculus baicalensis</taxon>
    </lineage>
</organism>
<dbReference type="Proteomes" id="UP001204953">
    <property type="component" value="Unassembled WGS sequence"/>
</dbReference>
<feature type="domain" description="AB hydrolase-1" evidence="4">
    <location>
        <begin position="35"/>
        <end position="130"/>
    </location>
</feature>
<accession>A0AAE3GPY5</accession>
<evidence type="ECO:0000313" key="6">
    <source>
        <dbReference type="Proteomes" id="UP001204953"/>
    </source>
</evidence>